<dbReference type="InterPro" id="IPR001606">
    <property type="entry name" value="ARID_dom"/>
</dbReference>
<protein>
    <submittedName>
        <fullName evidence="7">AT-rich interactive domain-containing protein 2</fullName>
    </submittedName>
</protein>
<feature type="domain" description="ARID" evidence="6">
    <location>
        <begin position="15"/>
        <end position="107"/>
    </location>
</feature>
<feature type="non-terminal residue" evidence="7">
    <location>
        <position position="1"/>
    </location>
</feature>
<feature type="compositionally biased region" description="Pro residues" evidence="5">
    <location>
        <begin position="858"/>
        <end position="871"/>
    </location>
</feature>
<dbReference type="InterPro" id="IPR013087">
    <property type="entry name" value="Znf_C2H2_type"/>
</dbReference>
<evidence type="ECO:0000256" key="2">
    <source>
        <dbReference type="ARBA" id="ARBA00023015"/>
    </source>
</evidence>
<dbReference type="Pfam" id="PF01388">
    <property type="entry name" value="ARID"/>
    <property type="match status" value="1"/>
</dbReference>
<dbReference type="PANTHER" id="PTHR22970:SF14">
    <property type="entry name" value="AT-RICH INTERACTIVE DOMAIN-CONTAINING PROTEIN 2"/>
    <property type="match status" value="1"/>
</dbReference>
<dbReference type="AlphaFoldDB" id="A0A146KVV4"/>
<sequence length="997" mass="111225">FEAMDDMSNEIDRRKVKREQFINDLMGFHAAVGTPLMRLPTINGLEVDLLGLFESVTGLGGWERVSDNNQWPDVVSKLELPNACVNSSVALKQIYLRFLDKYEKTHFVHKVRGEPEDEVDFNIRRMNKQSARTLYGVPTTYNNDQHRLTEEQRLLLGLNALSERDKYEKLQLSLISPLPNEQDFAINVCSLLSLQAYDHPVRLIKSPRLLVNLLAHAGVFSDIYFKDYMCELYQKDRGHEIKNFWINSLKHDALVWITNEANFTGSRDEDCLMVEFPERSYMTENLTNCDFFIERVCHIARIIVNLTQHGDNSAFIATDMTAVRFILLCCDCRYKKISELGWDMLYSIASKMCIRTLGFKEIMFIVKENVLSEDISEILASLRVLSEIAKVDVNKVPLLDCIDQEMFSKLCTYLTLQDVVIILCTLEALYALSQLDKIFCDMIVRTTGSLSVLVLLLKFRVPLSASFGTWKNIRVLETIVSEDGTRNLAEKDLGALSVRPPDLPYPYYNSVPPMEAYRRVDNIANCCLTGECRRSQKDDGGSTSKDVITLQTSPRKNSLLCNALRNCVPNGIKPVTVSTVGPAITLKAHLEEPVTKIVKISNPGNQSLINTVKNMSHMNPSLLKNVGFVTKKMVLNGKEFVVATPMSPPSKSSDESNSSNSDDMQDKIVTNNHSGSEESMDSVKNNGEIIKKELVNEVSATKVDVLDSQLCDIVNVDGRKQVADMKVGVLESKHDGGADKPEKMAPVMNGIQGEVKVNGVPEPDDFLCEWRGCLRKFKTPNGVYIHICSSHCPQSMLEGKCLWGSCNAGKMVYRILIKHIQREHCHSETMLPIKVRAAIRPRPHPSQARGQPPLSSSAPPPLMPPPLPPSSAPVVMTAPAPEQFNPSMIPPPAPQMLPPPPQQHPPPPVPPLPSQAPYGGQFPPRYYGPPPLATTPAGDRIAESVRLTSALILRNLAVACPTARRRLLLHEQQIVEAAALDSEASRAAAECLSYLWT</sequence>
<gene>
    <name evidence="7" type="primary">ARID2_4</name>
    <name evidence="7" type="ORF">g.49217</name>
</gene>
<proteinExistence type="predicted"/>
<dbReference type="SMART" id="SM01014">
    <property type="entry name" value="ARID"/>
    <property type="match status" value="1"/>
</dbReference>
<keyword evidence="1" id="KW-0156">Chromatin regulator</keyword>
<evidence type="ECO:0000313" key="7">
    <source>
        <dbReference type="EMBL" id="JAQ00623.1"/>
    </source>
</evidence>
<dbReference type="InterPro" id="IPR016024">
    <property type="entry name" value="ARM-type_fold"/>
</dbReference>
<dbReference type="GO" id="GO:0016586">
    <property type="term" value="C:RSC-type complex"/>
    <property type="evidence" value="ECO:0007669"/>
    <property type="project" value="TreeGrafter"/>
</dbReference>
<reference evidence="7" key="1">
    <citation type="journal article" date="2016" name="Gigascience">
        <title>De novo construction of an expanded transcriptome assembly for the western tarnished plant bug, Lygus hesperus.</title>
        <authorList>
            <person name="Tassone E.E."/>
            <person name="Geib S.M."/>
            <person name="Hall B."/>
            <person name="Fabrick J.A."/>
            <person name="Brent C.S."/>
            <person name="Hull J.J."/>
        </authorList>
    </citation>
    <scope>NUCLEOTIDE SEQUENCE</scope>
</reference>
<dbReference type="PROSITE" id="PS00028">
    <property type="entry name" value="ZINC_FINGER_C2H2_1"/>
    <property type="match status" value="1"/>
</dbReference>
<dbReference type="PANTHER" id="PTHR22970">
    <property type="entry name" value="AT-RICH INTERACTIVE DOMAIN-CONTAINING PROTEIN 2"/>
    <property type="match status" value="1"/>
</dbReference>
<dbReference type="InterPro" id="IPR036431">
    <property type="entry name" value="ARID_dom_sf"/>
</dbReference>
<dbReference type="GO" id="GO:0003677">
    <property type="term" value="F:DNA binding"/>
    <property type="evidence" value="ECO:0007669"/>
    <property type="project" value="InterPro"/>
</dbReference>
<feature type="compositionally biased region" description="Pro residues" evidence="5">
    <location>
        <begin position="888"/>
        <end position="914"/>
    </location>
</feature>
<feature type="region of interest" description="Disordered" evidence="5">
    <location>
        <begin position="842"/>
        <end position="926"/>
    </location>
</feature>
<evidence type="ECO:0000256" key="1">
    <source>
        <dbReference type="ARBA" id="ARBA00022853"/>
    </source>
</evidence>
<organism evidence="7">
    <name type="scientific">Lygus hesperus</name>
    <name type="common">Western plant bug</name>
    <dbReference type="NCBI Taxonomy" id="30085"/>
    <lineage>
        <taxon>Eukaryota</taxon>
        <taxon>Metazoa</taxon>
        <taxon>Ecdysozoa</taxon>
        <taxon>Arthropoda</taxon>
        <taxon>Hexapoda</taxon>
        <taxon>Insecta</taxon>
        <taxon>Pterygota</taxon>
        <taxon>Neoptera</taxon>
        <taxon>Paraneoptera</taxon>
        <taxon>Hemiptera</taxon>
        <taxon>Heteroptera</taxon>
        <taxon>Panheteroptera</taxon>
        <taxon>Cimicomorpha</taxon>
        <taxon>Miridae</taxon>
        <taxon>Mirini</taxon>
        <taxon>Lygus</taxon>
    </lineage>
</organism>
<dbReference type="SUPFAM" id="SSF48371">
    <property type="entry name" value="ARM repeat"/>
    <property type="match status" value="1"/>
</dbReference>
<name>A0A146KVV4_LYGHE</name>
<feature type="compositionally biased region" description="Low complexity" evidence="5">
    <location>
        <begin position="649"/>
        <end position="662"/>
    </location>
</feature>
<dbReference type="InterPro" id="IPR052406">
    <property type="entry name" value="Chromatin_Remodeling_Comp"/>
</dbReference>
<evidence type="ECO:0000256" key="5">
    <source>
        <dbReference type="SAM" id="MobiDB-lite"/>
    </source>
</evidence>
<keyword evidence="4" id="KW-0539">Nucleus</keyword>
<evidence type="ECO:0000259" key="6">
    <source>
        <dbReference type="PROSITE" id="PS51011"/>
    </source>
</evidence>
<dbReference type="SUPFAM" id="SSF46774">
    <property type="entry name" value="ARID-like"/>
    <property type="match status" value="1"/>
</dbReference>
<dbReference type="Gene3D" id="1.10.150.60">
    <property type="entry name" value="ARID DNA-binding domain"/>
    <property type="match status" value="1"/>
</dbReference>
<evidence type="ECO:0000256" key="3">
    <source>
        <dbReference type="ARBA" id="ARBA00023163"/>
    </source>
</evidence>
<dbReference type="PROSITE" id="PS51011">
    <property type="entry name" value="ARID"/>
    <property type="match status" value="1"/>
</dbReference>
<accession>A0A146KVV4</accession>
<dbReference type="EMBL" id="GDHC01018006">
    <property type="protein sequence ID" value="JAQ00623.1"/>
    <property type="molecule type" value="Transcribed_RNA"/>
</dbReference>
<dbReference type="SMART" id="SM00501">
    <property type="entry name" value="BRIGHT"/>
    <property type="match status" value="1"/>
</dbReference>
<keyword evidence="3" id="KW-0804">Transcription</keyword>
<dbReference type="GO" id="GO:0006325">
    <property type="term" value="P:chromatin organization"/>
    <property type="evidence" value="ECO:0007669"/>
    <property type="project" value="UniProtKB-KW"/>
</dbReference>
<keyword evidence="2" id="KW-0805">Transcription regulation</keyword>
<evidence type="ECO:0000256" key="4">
    <source>
        <dbReference type="ARBA" id="ARBA00023242"/>
    </source>
</evidence>
<feature type="region of interest" description="Disordered" evidence="5">
    <location>
        <begin position="643"/>
        <end position="682"/>
    </location>
</feature>